<dbReference type="PANTHER" id="PTHR13887:SF41">
    <property type="entry name" value="THIOREDOXIN SUPERFAMILY PROTEIN"/>
    <property type="match status" value="1"/>
</dbReference>
<feature type="domain" description="DSBA-like thioredoxin" evidence="1">
    <location>
        <begin position="21"/>
        <end position="164"/>
    </location>
</feature>
<dbReference type="Gene3D" id="3.40.30.10">
    <property type="entry name" value="Glutaredoxin"/>
    <property type="match status" value="2"/>
</dbReference>
<dbReference type="InterPro" id="IPR001853">
    <property type="entry name" value="DSBA-like_thioredoxin_dom"/>
</dbReference>
<evidence type="ECO:0000259" key="1">
    <source>
        <dbReference type="Pfam" id="PF01323"/>
    </source>
</evidence>
<organism evidence="2 3">
    <name type="scientific">Halolamina salifodinae</name>
    <dbReference type="NCBI Taxonomy" id="1202767"/>
    <lineage>
        <taxon>Archaea</taxon>
        <taxon>Methanobacteriati</taxon>
        <taxon>Methanobacteriota</taxon>
        <taxon>Stenosarchaea group</taxon>
        <taxon>Halobacteria</taxon>
        <taxon>Halobacteriales</taxon>
        <taxon>Haloferacaceae</taxon>
    </lineage>
</organism>
<proteinExistence type="predicted"/>
<comment type="caution">
    <text evidence="2">The sequence shown here is derived from an EMBL/GenBank/DDBJ whole genome shotgun (WGS) entry which is preliminary data.</text>
</comment>
<feature type="domain" description="DSBA-like thioredoxin" evidence="1">
    <location>
        <begin position="173"/>
        <end position="237"/>
    </location>
</feature>
<evidence type="ECO:0000313" key="2">
    <source>
        <dbReference type="EMBL" id="MBP1985893.1"/>
    </source>
</evidence>
<dbReference type="SUPFAM" id="SSF52833">
    <property type="entry name" value="Thioredoxin-like"/>
    <property type="match status" value="1"/>
</dbReference>
<dbReference type="OrthoDB" id="359198at2157"/>
<dbReference type="PANTHER" id="PTHR13887">
    <property type="entry name" value="GLUTATHIONE S-TRANSFERASE KAPPA"/>
    <property type="match status" value="1"/>
</dbReference>
<dbReference type="GO" id="GO:0016853">
    <property type="term" value="F:isomerase activity"/>
    <property type="evidence" value="ECO:0007669"/>
    <property type="project" value="UniProtKB-KW"/>
</dbReference>
<dbReference type="RefSeq" id="WP_209489886.1">
    <property type="nucleotide sequence ID" value="NZ_JAGGLC010000001.1"/>
</dbReference>
<accession>A0A8T4GUZ1</accession>
<protein>
    <submittedName>
        <fullName evidence="2">Putative DsbA family dithiol-disulfide isomerase</fullName>
    </submittedName>
</protein>
<dbReference type="Proteomes" id="UP000823736">
    <property type="component" value="Unassembled WGS sequence"/>
</dbReference>
<dbReference type="AlphaFoldDB" id="A0A8T4GUZ1"/>
<name>A0A8T4GUZ1_9EURY</name>
<evidence type="ECO:0000313" key="3">
    <source>
        <dbReference type="Proteomes" id="UP000823736"/>
    </source>
</evidence>
<gene>
    <name evidence="2" type="ORF">J2753_000366</name>
</gene>
<keyword evidence="2" id="KW-0413">Isomerase</keyword>
<dbReference type="Pfam" id="PF01323">
    <property type="entry name" value="DSBA"/>
    <property type="match status" value="2"/>
</dbReference>
<dbReference type="InterPro" id="IPR036249">
    <property type="entry name" value="Thioredoxin-like_sf"/>
</dbReference>
<keyword evidence="3" id="KW-1185">Reference proteome</keyword>
<sequence>MSDSDGVVETDDASDAATDEVVVFSDYVCPFCRLGRASLAQYREGRDDPLDVEWHPFDLRGYRRDENREIQEEVDNGKDEEYFDRVRENVERLSEQYGVSADIDEVPDTDSWAAQQAAFYVREEHPEQFTAFDDALFEAYWDDYRDIGDVDVIADVAESLGDSAGNQNASRSGDVAEDVGLDAEEIREAATDEEWADRLEAQFEEARDRGVTGVPTFAADGHAARGAVPPEQLERLIEG</sequence>
<dbReference type="GO" id="GO:0016491">
    <property type="term" value="F:oxidoreductase activity"/>
    <property type="evidence" value="ECO:0007669"/>
    <property type="project" value="InterPro"/>
</dbReference>
<reference evidence="2" key="1">
    <citation type="submission" date="2021-03" db="EMBL/GenBank/DDBJ databases">
        <title>Genomic Encyclopedia of Type Strains, Phase IV (KMG-IV): sequencing the most valuable type-strain genomes for metagenomic binning, comparative biology and taxonomic classification.</title>
        <authorList>
            <person name="Goeker M."/>
        </authorList>
    </citation>
    <scope>NUCLEOTIDE SEQUENCE</scope>
    <source>
        <strain evidence="2">DSM 26232</strain>
    </source>
</reference>
<dbReference type="EMBL" id="JAGGLC010000001">
    <property type="protein sequence ID" value="MBP1985893.1"/>
    <property type="molecule type" value="Genomic_DNA"/>
</dbReference>